<comment type="caution">
    <text evidence="2">The sequence shown here is derived from an EMBL/GenBank/DDBJ whole genome shotgun (WGS) entry which is preliminary data.</text>
</comment>
<dbReference type="OrthoDB" id="10499062at2759"/>
<accession>A0A7J6NL27</accession>
<dbReference type="Proteomes" id="UP000541610">
    <property type="component" value="Unassembled WGS sequence"/>
</dbReference>
<name>A0A7J6NL27_PEROL</name>
<keyword evidence="1" id="KW-0732">Signal</keyword>
<evidence type="ECO:0000256" key="1">
    <source>
        <dbReference type="SAM" id="SignalP"/>
    </source>
</evidence>
<gene>
    <name evidence="2" type="ORF">FOZ60_007665</name>
</gene>
<dbReference type="AlphaFoldDB" id="A0A7J6NL27"/>
<reference evidence="2 3" key="1">
    <citation type="submission" date="2020-04" db="EMBL/GenBank/DDBJ databases">
        <title>Perkinsus olseni comparative genomics.</title>
        <authorList>
            <person name="Bogema D.R."/>
        </authorList>
    </citation>
    <scope>NUCLEOTIDE SEQUENCE [LARGE SCALE GENOMIC DNA]</scope>
    <source>
        <strain evidence="2">00978-12</strain>
    </source>
</reference>
<evidence type="ECO:0000313" key="3">
    <source>
        <dbReference type="Proteomes" id="UP000541610"/>
    </source>
</evidence>
<sequence>MTITVLPLSTLLLGSVAGKVSKDIRFSSYLPGAQVELTQSFFDEEVVINLTCDEEKFEGSGTIFTDSTTTYKATVPLYKFYPDGRVVDPFKIASFRQQVNQLCGERSVPDDY</sequence>
<proteinExistence type="predicted"/>
<feature type="signal peptide" evidence="1">
    <location>
        <begin position="1"/>
        <end position="18"/>
    </location>
</feature>
<evidence type="ECO:0000313" key="2">
    <source>
        <dbReference type="EMBL" id="KAF4684589.1"/>
    </source>
</evidence>
<feature type="chain" id="PRO_5029791609" evidence="1">
    <location>
        <begin position="19"/>
        <end position="112"/>
    </location>
</feature>
<organism evidence="2 3">
    <name type="scientific">Perkinsus olseni</name>
    <name type="common">Perkinsus atlanticus</name>
    <dbReference type="NCBI Taxonomy" id="32597"/>
    <lineage>
        <taxon>Eukaryota</taxon>
        <taxon>Sar</taxon>
        <taxon>Alveolata</taxon>
        <taxon>Perkinsozoa</taxon>
        <taxon>Perkinsea</taxon>
        <taxon>Perkinsida</taxon>
        <taxon>Perkinsidae</taxon>
        <taxon>Perkinsus</taxon>
    </lineage>
</organism>
<protein>
    <submittedName>
        <fullName evidence="2">Uncharacterized protein</fullName>
    </submittedName>
</protein>
<dbReference type="EMBL" id="JABANP010000303">
    <property type="protein sequence ID" value="KAF4684589.1"/>
    <property type="molecule type" value="Genomic_DNA"/>
</dbReference>